<dbReference type="OrthoDB" id="8443918at2"/>
<dbReference type="InterPro" id="IPR005149">
    <property type="entry name" value="Tscrpt_reg_PadR_N"/>
</dbReference>
<dbReference type="AlphaFoldDB" id="A0A511D2D1"/>
<protein>
    <submittedName>
        <fullName evidence="2">PadR family transcriptional regulator</fullName>
    </submittedName>
</protein>
<dbReference type="STRING" id="1123024.GCA_000423625_03056"/>
<proteinExistence type="predicted"/>
<dbReference type="Gene3D" id="1.10.10.10">
    <property type="entry name" value="Winged helix-like DNA-binding domain superfamily/Winged helix DNA-binding domain"/>
    <property type="match status" value="1"/>
</dbReference>
<dbReference type="InterPro" id="IPR036390">
    <property type="entry name" value="WH_DNA-bd_sf"/>
</dbReference>
<dbReference type="InterPro" id="IPR036388">
    <property type="entry name" value="WH-like_DNA-bd_sf"/>
</dbReference>
<name>A0A511D2D1_9PSEU</name>
<dbReference type="Pfam" id="PF03551">
    <property type="entry name" value="PadR"/>
    <property type="match status" value="1"/>
</dbReference>
<dbReference type="PANTHER" id="PTHR33169">
    <property type="entry name" value="PADR-FAMILY TRANSCRIPTIONAL REGULATOR"/>
    <property type="match status" value="1"/>
</dbReference>
<dbReference type="RefSeq" id="WP_028930704.1">
    <property type="nucleotide sequence ID" value="NZ_AUII01000013.1"/>
</dbReference>
<feature type="domain" description="Transcription regulator PadR N-terminal" evidence="1">
    <location>
        <begin position="16"/>
        <end position="91"/>
    </location>
</feature>
<evidence type="ECO:0000259" key="1">
    <source>
        <dbReference type="Pfam" id="PF03551"/>
    </source>
</evidence>
<gene>
    <name evidence="2" type="ORF">PA7_15610</name>
</gene>
<evidence type="ECO:0000313" key="2">
    <source>
        <dbReference type="EMBL" id="GEL17724.1"/>
    </source>
</evidence>
<dbReference type="SUPFAM" id="SSF46785">
    <property type="entry name" value="Winged helix' DNA-binding domain"/>
    <property type="match status" value="1"/>
</dbReference>
<organism evidence="2 3">
    <name type="scientific">Pseudonocardia asaccharolytica DSM 44247 = NBRC 16224</name>
    <dbReference type="NCBI Taxonomy" id="1123024"/>
    <lineage>
        <taxon>Bacteria</taxon>
        <taxon>Bacillati</taxon>
        <taxon>Actinomycetota</taxon>
        <taxon>Actinomycetes</taxon>
        <taxon>Pseudonocardiales</taxon>
        <taxon>Pseudonocardiaceae</taxon>
        <taxon>Pseudonocardia</taxon>
    </lineage>
</organism>
<dbReference type="InterPro" id="IPR052509">
    <property type="entry name" value="Metal_resp_DNA-bind_regulator"/>
</dbReference>
<evidence type="ECO:0000313" key="3">
    <source>
        <dbReference type="Proteomes" id="UP000321328"/>
    </source>
</evidence>
<dbReference type="Proteomes" id="UP000321328">
    <property type="component" value="Unassembled WGS sequence"/>
</dbReference>
<comment type="caution">
    <text evidence="2">The sequence shown here is derived from an EMBL/GenBank/DDBJ whole genome shotgun (WGS) entry which is preliminary data.</text>
</comment>
<accession>A0A511D2D1</accession>
<keyword evidence="3" id="KW-1185">Reference proteome</keyword>
<reference evidence="2 3" key="1">
    <citation type="submission" date="2019-07" db="EMBL/GenBank/DDBJ databases">
        <title>Whole genome shotgun sequence of Pseudonocardia asaccharolytica NBRC 16224.</title>
        <authorList>
            <person name="Hosoyama A."/>
            <person name="Uohara A."/>
            <person name="Ohji S."/>
            <person name="Ichikawa N."/>
        </authorList>
    </citation>
    <scope>NUCLEOTIDE SEQUENCE [LARGE SCALE GENOMIC DNA]</scope>
    <source>
        <strain evidence="2 3">NBRC 16224</strain>
    </source>
</reference>
<sequence>MTVTKRKVSNPLALAVLALLTERSMHPYEMASTLRARAKEESIKLNYGSLYSVVESLQKHGLIEAIETLKEGRRPERTIYGITEPGRTEFADWLSELISVPVKEYTRFEAALSLLAGLPPDEVLGLLQLRAHRLTMEISAGESALARSAEQGLPRLFSIEFEYRITQARAELTFVEALIDEVADGRMEGYEFWRRVHESGEFPSNADIFGR</sequence>
<dbReference type="PANTHER" id="PTHR33169:SF27">
    <property type="entry name" value="TRANSCRIPTIONAL REGULATOR PADR FAMILY PROTEIN"/>
    <property type="match status" value="1"/>
</dbReference>
<dbReference type="EMBL" id="BJVI01000011">
    <property type="protein sequence ID" value="GEL17724.1"/>
    <property type="molecule type" value="Genomic_DNA"/>
</dbReference>